<gene>
    <name evidence="1" type="ORF">KP509_21G064100</name>
</gene>
<accession>A0A8T2SDK8</accession>
<comment type="caution">
    <text evidence="1">The sequence shown here is derived from an EMBL/GenBank/DDBJ whole genome shotgun (WGS) entry which is preliminary data.</text>
</comment>
<reference evidence="1" key="1">
    <citation type="submission" date="2021-08" db="EMBL/GenBank/DDBJ databases">
        <title>WGS assembly of Ceratopteris richardii.</title>
        <authorList>
            <person name="Marchant D.B."/>
            <person name="Chen G."/>
            <person name="Jenkins J."/>
            <person name="Shu S."/>
            <person name="Leebens-Mack J."/>
            <person name="Grimwood J."/>
            <person name="Schmutz J."/>
            <person name="Soltis P."/>
            <person name="Soltis D."/>
            <person name="Chen Z.-H."/>
        </authorList>
    </citation>
    <scope>NUCLEOTIDE SEQUENCE</scope>
    <source>
        <strain evidence="1">Whitten #5841</strain>
        <tissue evidence="1">Leaf</tissue>
    </source>
</reference>
<sequence length="61" mass="6918">MSELAQKSVYCRLSGRDMGVMEMTAYGDVHMNLGFVLYSNMYVMKPQINVVVQHVWSLSTA</sequence>
<proteinExistence type="predicted"/>
<protein>
    <submittedName>
        <fullName evidence="1">Uncharacterized protein</fullName>
    </submittedName>
</protein>
<dbReference type="Proteomes" id="UP000825935">
    <property type="component" value="Chromosome 21"/>
</dbReference>
<name>A0A8T2SDK8_CERRI</name>
<dbReference type="AlphaFoldDB" id="A0A8T2SDK8"/>
<organism evidence="1 2">
    <name type="scientific">Ceratopteris richardii</name>
    <name type="common">Triangle waterfern</name>
    <dbReference type="NCBI Taxonomy" id="49495"/>
    <lineage>
        <taxon>Eukaryota</taxon>
        <taxon>Viridiplantae</taxon>
        <taxon>Streptophyta</taxon>
        <taxon>Embryophyta</taxon>
        <taxon>Tracheophyta</taxon>
        <taxon>Polypodiopsida</taxon>
        <taxon>Polypodiidae</taxon>
        <taxon>Polypodiales</taxon>
        <taxon>Pteridineae</taxon>
        <taxon>Pteridaceae</taxon>
        <taxon>Parkerioideae</taxon>
        <taxon>Ceratopteris</taxon>
    </lineage>
</organism>
<evidence type="ECO:0000313" key="1">
    <source>
        <dbReference type="EMBL" id="KAH7315754.1"/>
    </source>
</evidence>
<evidence type="ECO:0000313" key="2">
    <source>
        <dbReference type="Proteomes" id="UP000825935"/>
    </source>
</evidence>
<dbReference type="EMBL" id="CM035426">
    <property type="protein sequence ID" value="KAH7315754.1"/>
    <property type="molecule type" value="Genomic_DNA"/>
</dbReference>
<dbReference type="OrthoDB" id="1883054at2759"/>
<keyword evidence="2" id="KW-1185">Reference proteome</keyword>